<comment type="similarity">
    <text evidence="1">Belongs to the 'phage' integrase family.</text>
</comment>
<dbReference type="GO" id="GO:0006310">
    <property type="term" value="P:DNA recombination"/>
    <property type="evidence" value="ECO:0007669"/>
    <property type="project" value="UniProtKB-KW"/>
</dbReference>
<keyword evidence="2" id="KW-0238">DNA-binding</keyword>
<evidence type="ECO:0000256" key="2">
    <source>
        <dbReference type="ARBA" id="ARBA00023125"/>
    </source>
</evidence>
<name>A0A1G6XTS4_9BACT</name>
<proteinExistence type="inferred from homology"/>
<dbReference type="CDD" id="cd00796">
    <property type="entry name" value="INT_Rci_Hp1_C"/>
    <property type="match status" value="1"/>
</dbReference>
<dbReference type="GO" id="GO:0003677">
    <property type="term" value="F:DNA binding"/>
    <property type="evidence" value="ECO:0007669"/>
    <property type="project" value="UniProtKB-KW"/>
</dbReference>
<dbReference type="Gene3D" id="1.10.443.10">
    <property type="entry name" value="Intergrase catalytic core"/>
    <property type="match status" value="1"/>
</dbReference>
<protein>
    <submittedName>
        <fullName evidence="5">Site-specific recombinase XerD</fullName>
    </submittedName>
</protein>
<dbReference type="InterPro" id="IPR002104">
    <property type="entry name" value="Integrase_catalytic"/>
</dbReference>
<dbReference type="AlphaFoldDB" id="A0A1G6XTS4"/>
<dbReference type="Gene3D" id="1.10.150.130">
    <property type="match status" value="1"/>
</dbReference>
<keyword evidence="3" id="KW-0233">DNA recombination</keyword>
<dbReference type="InterPro" id="IPR011010">
    <property type="entry name" value="DNA_brk_join_enz"/>
</dbReference>
<dbReference type="Pfam" id="PF00589">
    <property type="entry name" value="Phage_integrase"/>
    <property type="match status" value="1"/>
</dbReference>
<dbReference type="GO" id="GO:0015074">
    <property type="term" value="P:DNA integration"/>
    <property type="evidence" value="ECO:0007669"/>
    <property type="project" value="InterPro"/>
</dbReference>
<organism evidence="5 6">
    <name type="scientific">Desulfuromonas thiophila</name>
    <dbReference type="NCBI Taxonomy" id="57664"/>
    <lineage>
        <taxon>Bacteria</taxon>
        <taxon>Pseudomonadati</taxon>
        <taxon>Thermodesulfobacteriota</taxon>
        <taxon>Desulfuromonadia</taxon>
        <taxon>Desulfuromonadales</taxon>
        <taxon>Desulfuromonadaceae</taxon>
        <taxon>Desulfuromonas</taxon>
    </lineage>
</organism>
<evidence type="ECO:0000313" key="6">
    <source>
        <dbReference type="Proteomes" id="UP000243205"/>
    </source>
</evidence>
<dbReference type="PANTHER" id="PTHR30349:SF64">
    <property type="entry name" value="PROPHAGE INTEGRASE INTD-RELATED"/>
    <property type="match status" value="1"/>
</dbReference>
<feature type="domain" description="Tyr recombinase" evidence="4">
    <location>
        <begin position="180"/>
        <end position="349"/>
    </location>
</feature>
<dbReference type="OrthoDB" id="5429327at2"/>
<dbReference type="PANTHER" id="PTHR30349">
    <property type="entry name" value="PHAGE INTEGRASE-RELATED"/>
    <property type="match status" value="1"/>
</dbReference>
<evidence type="ECO:0000256" key="1">
    <source>
        <dbReference type="ARBA" id="ARBA00008857"/>
    </source>
</evidence>
<dbReference type="PROSITE" id="PS51898">
    <property type="entry name" value="TYR_RECOMBINASE"/>
    <property type="match status" value="1"/>
</dbReference>
<evidence type="ECO:0000259" key="4">
    <source>
        <dbReference type="PROSITE" id="PS51898"/>
    </source>
</evidence>
<dbReference type="Proteomes" id="UP000243205">
    <property type="component" value="Unassembled WGS sequence"/>
</dbReference>
<sequence>MARRTRGIYKRGKIWWLTYQGPDGKQHFESSGSQLRADAEFLLNKRRLAIAEGTQPLDRLRKAKQTTFAALADEYERFIAGQKSAAVKRLFLREMRAEFGTVRLSALNLAAVEGWKAKLLSEPRQGRKNQTTRGPLAVASVNRHLACFKHMLRKGLDWELITRETFDRLCRVKLDREDNARLRFLSPEESARLIDCAAPHLRPLLIAALNTGCRKGELLGLTWDRVDLRHGFIRLTQTKSGKPREIPINATFREVLERLPRNINPAGLVFVNPDTGAKYHDLKRSFATACRRAGIHDFTFHDLRHCFASQLVMSGVDLTSVSRLLGHASLTMTLRYAHLAPDHLQSAVAVLDRLSGSRQAAGQKAAR</sequence>
<gene>
    <name evidence="5" type="ORF">SAMN05661003_101396</name>
</gene>
<accession>A0A1G6XTS4</accession>
<keyword evidence="6" id="KW-1185">Reference proteome</keyword>
<dbReference type="InterPro" id="IPR013762">
    <property type="entry name" value="Integrase-like_cat_sf"/>
</dbReference>
<dbReference type="InterPro" id="IPR010998">
    <property type="entry name" value="Integrase_recombinase_N"/>
</dbReference>
<dbReference type="EMBL" id="FNAQ01000001">
    <property type="protein sequence ID" value="SDD81589.1"/>
    <property type="molecule type" value="Genomic_DNA"/>
</dbReference>
<reference evidence="6" key="1">
    <citation type="submission" date="2016-10" db="EMBL/GenBank/DDBJ databases">
        <authorList>
            <person name="Varghese N."/>
            <person name="Submissions S."/>
        </authorList>
    </citation>
    <scope>NUCLEOTIDE SEQUENCE [LARGE SCALE GENOMIC DNA]</scope>
    <source>
        <strain evidence="6">DSM 8987</strain>
    </source>
</reference>
<dbReference type="RefSeq" id="WP_092075703.1">
    <property type="nucleotide sequence ID" value="NZ_FNAQ01000001.1"/>
</dbReference>
<dbReference type="STRING" id="57664.SAMN05661003_101396"/>
<evidence type="ECO:0000313" key="5">
    <source>
        <dbReference type="EMBL" id="SDD81589.1"/>
    </source>
</evidence>
<dbReference type="InterPro" id="IPR050090">
    <property type="entry name" value="Tyrosine_recombinase_XerCD"/>
</dbReference>
<dbReference type="SUPFAM" id="SSF56349">
    <property type="entry name" value="DNA breaking-rejoining enzymes"/>
    <property type="match status" value="1"/>
</dbReference>
<evidence type="ECO:0000256" key="3">
    <source>
        <dbReference type="ARBA" id="ARBA00023172"/>
    </source>
</evidence>